<organism evidence="13 14">
    <name type="scientific">Thalassiosira oceanica</name>
    <name type="common">Marine diatom</name>
    <dbReference type="NCBI Taxonomy" id="159749"/>
    <lineage>
        <taxon>Eukaryota</taxon>
        <taxon>Sar</taxon>
        <taxon>Stramenopiles</taxon>
        <taxon>Ochrophyta</taxon>
        <taxon>Bacillariophyta</taxon>
        <taxon>Coscinodiscophyceae</taxon>
        <taxon>Thalassiosirophycidae</taxon>
        <taxon>Thalassiosirales</taxon>
        <taxon>Thalassiosiraceae</taxon>
        <taxon>Thalassiosira</taxon>
    </lineage>
</organism>
<keyword evidence="6" id="KW-0999">Mitochondrion inner membrane</keyword>
<proteinExistence type="inferred from homology"/>
<gene>
    <name evidence="13" type="ORF">THAOC_04129</name>
</gene>
<feature type="region of interest" description="Disordered" evidence="12">
    <location>
        <begin position="190"/>
        <end position="217"/>
    </location>
</feature>
<keyword evidence="9 10" id="KW-0472">Membrane</keyword>
<dbReference type="SUPFAM" id="SSF103506">
    <property type="entry name" value="Mitochondrial carrier"/>
    <property type="match status" value="1"/>
</dbReference>
<comment type="similarity">
    <text evidence="2 11">Belongs to the mitochondrial carrier (TC 2.A.29) family.</text>
</comment>
<feature type="repeat" description="Solcar" evidence="10">
    <location>
        <begin position="309"/>
        <end position="394"/>
    </location>
</feature>
<keyword evidence="14" id="KW-1185">Reference proteome</keyword>
<evidence type="ECO:0000256" key="12">
    <source>
        <dbReference type="SAM" id="MobiDB-lite"/>
    </source>
</evidence>
<evidence type="ECO:0000313" key="14">
    <source>
        <dbReference type="Proteomes" id="UP000266841"/>
    </source>
</evidence>
<evidence type="ECO:0000256" key="7">
    <source>
        <dbReference type="ARBA" id="ARBA00022989"/>
    </source>
</evidence>
<feature type="compositionally biased region" description="Low complexity" evidence="12">
    <location>
        <begin position="21"/>
        <end position="30"/>
    </location>
</feature>
<evidence type="ECO:0000256" key="1">
    <source>
        <dbReference type="ARBA" id="ARBA00004448"/>
    </source>
</evidence>
<dbReference type="Gene3D" id="1.50.40.10">
    <property type="entry name" value="Mitochondrial carrier domain"/>
    <property type="match status" value="1"/>
</dbReference>
<dbReference type="Proteomes" id="UP000266841">
    <property type="component" value="Unassembled WGS sequence"/>
</dbReference>
<keyword evidence="7" id="KW-1133">Transmembrane helix</keyword>
<feature type="compositionally biased region" description="Basic residues" evidence="12">
    <location>
        <begin position="58"/>
        <end position="71"/>
    </location>
</feature>
<evidence type="ECO:0000256" key="6">
    <source>
        <dbReference type="ARBA" id="ARBA00022792"/>
    </source>
</evidence>
<evidence type="ECO:0000256" key="8">
    <source>
        <dbReference type="ARBA" id="ARBA00023128"/>
    </source>
</evidence>
<dbReference type="PANTHER" id="PTHR45671">
    <property type="entry name" value="SOLUTE CARRIER FAMILY 25 (MITOCHONDRIAL CARRIER PHOSPHATE CARRIER), MEMBER 3, LIKE-RELATED-RELATED"/>
    <property type="match status" value="1"/>
</dbReference>
<reference evidence="13 14" key="1">
    <citation type="journal article" date="2012" name="Genome Biol.">
        <title>Genome and low-iron response of an oceanic diatom adapted to chronic iron limitation.</title>
        <authorList>
            <person name="Lommer M."/>
            <person name="Specht M."/>
            <person name="Roy A.S."/>
            <person name="Kraemer L."/>
            <person name="Andreson R."/>
            <person name="Gutowska M.A."/>
            <person name="Wolf J."/>
            <person name="Bergner S.V."/>
            <person name="Schilhabel M.B."/>
            <person name="Klostermeier U.C."/>
            <person name="Beiko R.G."/>
            <person name="Rosenstiel P."/>
            <person name="Hippler M."/>
            <person name="Laroche J."/>
        </authorList>
    </citation>
    <scope>NUCLEOTIDE SEQUENCE [LARGE SCALE GENOMIC DNA]</scope>
    <source>
        <strain evidence="13 14">CCMP1005</strain>
    </source>
</reference>
<name>K0TJY2_THAOC</name>
<feature type="repeat" description="Solcar" evidence="10">
    <location>
        <begin position="216"/>
        <end position="301"/>
    </location>
</feature>
<accession>K0TJY2</accession>
<dbReference type="InterPro" id="IPR018108">
    <property type="entry name" value="MCP_transmembrane"/>
</dbReference>
<dbReference type="PANTHER" id="PTHR45671:SF12">
    <property type="entry name" value="MITOCHONDRIAL PHOSPHATE CARRIER PROTEIN"/>
    <property type="match status" value="1"/>
</dbReference>
<dbReference type="Pfam" id="PF00153">
    <property type="entry name" value="Mito_carr"/>
    <property type="match status" value="3"/>
</dbReference>
<dbReference type="GO" id="GO:1990547">
    <property type="term" value="P:mitochondrial phosphate ion transmembrane transport"/>
    <property type="evidence" value="ECO:0007669"/>
    <property type="project" value="InterPro"/>
</dbReference>
<feature type="compositionally biased region" description="Basic and acidic residues" evidence="12">
    <location>
        <begin position="72"/>
        <end position="82"/>
    </location>
</feature>
<dbReference type="PROSITE" id="PS50920">
    <property type="entry name" value="SOLCAR"/>
    <property type="match status" value="3"/>
</dbReference>
<keyword evidence="3 11" id="KW-0813">Transport</keyword>
<dbReference type="InterPro" id="IPR044677">
    <property type="entry name" value="SLC25A3/Pic2/Mir1-like"/>
</dbReference>
<keyword evidence="8" id="KW-0496">Mitochondrion</keyword>
<evidence type="ECO:0000256" key="9">
    <source>
        <dbReference type="ARBA" id="ARBA00023136"/>
    </source>
</evidence>
<feature type="compositionally biased region" description="Basic and acidic residues" evidence="12">
    <location>
        <begin position="32"/>
        <end position="57"/>
    </location>
</feature>
<dbReference type="eggNOG" id="KOG0767">
    <property type="taxonomic scope" value="Eukaryota"/>
</dbReference>
<evidence type="ECO:0000256" key="5">
    <source>
        <dbReference type="ARBA" id="ARBA00022737"/>
    </source>
</evidence>
<feature type="region of interest" description="Disordered" evidence="12">
    <location>
        <begin position="1"/>
        <end position="85"/>
    </location>
</feature>
<evidence type="ECO:0000256" key="4">
    <source>
        <dbReference type="ARBA" id="ARBA00022692"/>
    </source>
</evidence>
<evidence type="ECO:0000256" key="10">
    <source>
        <dbReference type="PROSITE-ProRule" id="PRU00282"/>
    </source>
</evidence>
<dbReference type="GO" id="GO:0005743">
    <property type="term" value="C:mitochondrial inner membrane"/>
    <property type="evidence" value="ECO:0007669"/>
    <property type="project" value="UniProtKB-SubCell"/>
</dbReference>
<evidence type="ECO:0000256" key="11">
    <source>
        <dbReference type="RuleBase" id="RU000488"/>
    </source>
</evidence>
<keyword evidence="5" id="KW-0677">Repeat</keyword>
<evidence type="ECO:0000256" key="3">
    <source>
        <dbReference type="ARBA" id="ARBA00022448"/>
    </source>
</evidence>
<dbReference type="OrthoDB" id="427452at2759"/>
<dbReference type="AlphaFoldDB" id="K0TJY2"/>
<comment type="subcellular location">
    <subcellularLocation>
        <location evidence="1">Mitochondrion inner membrane</location>
        <topology evidence="1">Multi-pass membrane protein</topology>
    </subcellularLocation>
</comment>
<dbReference type="GO" id="GO:0005315">
    <property type="term" value="F:phosphate transmembrane transporter activity"/>
    <property type="evidence" value="ECO:0007669"/>
    <property type="project" value="InterPro"/>
</dbReference>
<sequence length="502" mass="53941">MPRRARRAGSGGNHRSQQIGRSTTATTRQSTTRREGRRGREGQKDPKDARHDEDRPHYRYRAVQSRRRSKDLRRTAVRPEHTMRHRHMAAMAISCTSLAGAWSTTGTSGFRHGPSVLRGPTCRRDAVDIIDDDPQCEVETSAVRRRLLLSTMAIAVATVSLDGPADAVGIEEDYTKQVDAVPATPSVVEGELTVSQPPPNRIVNVSDKRPDQKKKANRSGYFVAGGASAAFSHGITVPIDVVKTKSQTDDALAGLSPLDAALRIVEDEGAGALSKGLQPTVLGYGFEGAMKFGVYESLKPLFLVQFAGQSNEAYLAAAVCAGALASIILCPLEETRIRLVTDSSFANGLTDGLPKLLRENGIASPFRKGLAPMLSKQVPYTIGKQVSFDLFASVLYSFLSGLSFVPRGQIAIEVEVGAAFLASIVACLLSQPGDVVLTQTYKNDSSDEGFLSTISSLYGDGGVGRFFRGLSARFLHVGCIITFQLVIYDQLKQALGLPASGS</sequence>
<keyword evidence="4 10" id="KW-0812">Transmembrane</keyword>
<evidence type="ECO:0000256" key="2">
    <source>
        <dbReference type="ARBA" id="ARBA00006375"/>
    </source>
</evidence>
<evidence type="ECO:0000313" key="13">
    <source>
        <dbReference type="EMBL" id="EJK74206.1"/>
    </source>
</evidence>
<dbReference type="EMBL" id="AGNL01003867">
    <property type="protein sequence ID" value="EJK74206.1"/>
    <property type="molecule type" value="Genomic_DNA"/>
</dbReference>
<comment type="caution">
    <text evidence="13">The sequence shown here is derived from an EMBL/GenBank/DDBJ whole genome shotgun (WGS) entry which is preliminary data.</text>
</comment>
<protein>
    <submittedName>
        <fullName evidence="13">Uncharacterized protein</fullName>
    </submittedName>
</protein>
<dbReference type="InterPro" id="IPR023395">
    <property type="entry name" value="MCP_dom_sf"/>
</dbReference>
<feature type="repeat" description="Solcar" evidence="10">
    <location>
        <begin position="410"/>
        <end position="494"/>
    </location>
</feature>